<evidence type="ECO:0000256" key="8">
    <source>
        <dbReference type="SAM" id="SignalP"/>
    </source>
</evidence>
<dbReference type="CDD" id="cd18820">
    <property type="entry name" value="GH43_LbAraf43-like"/>
    <property type="match status" value="1"/>
</dbReference>
<evidence type="ECO:0000256" key="3">
    <source>
        <dbReference type="ARBA" id="ARBA00022801"/>
    </source>
</evidence>
<gene>
    <name evidence="9" type="ORF">KK078_21715</name>
</gene>
<dbReference type="AlphaFoldDB" id="A0AAP2GKM5"/>
<protein>
    <submittedName>
        <fullName evidence="9">Glycoside hydrolase family 43 protein</fullName>
    </submittedName>
</protein>
<feature type="active site" description="Proton donor" evidence="5">
    <location>
        <position position="234"/>
    </location>
</feature>
<dbReference type="PANTHER" id="PTHR43817">
    <property type="entry name" value="GLYCOSYL HYDROLASE"/>
    <property type="match status" value="1"/>
</dbReference>
<keyword evidence="2 8" id="KW-0732">Signal</keyword>
<evidence type="ECO:0000256" key="5">
    <source>
        <dbReference type="PIRSR" id="PIRSR606710-1"/>
    </source>
</evidence>
<evidence type="ECO:0000256" key="4">
    <source>
        <dbReference type="ARBA" id="ARBA00023295"/>
    </source>
</evidence>
<evidence type="ECO:0000313" key="9">
    <source>
        <dbReference type="EMBL" id="MBT1689198.1"/>
    </source>
</evidence>
<reference evidence="9 10" key="1">
    <citation type="submission" date="2021-05" db="EMBL/GenBank/DDBJ databases">
        <title>A Polyphasic approach of four new species of the genus Ohtaekwangia: Ohtaekwangia histidinii sp. nov., Ohtaekwangia cretensis sp. nov., Ohtaekwangia indiensis sp. nov., Ohtaekwangia reichenbachii sp. nov. from diverse environment.</title>
        <authorList>
            <person name="Octaviana S."/>
        </authorList>
    </citation>
    <scope>NUCLEOTIDE SEQUENCE [LARGE SCALE GENOMIC DNA]</scope>
    <source>
        <strain evidence="9 10">PWU37</strain>
    </source>
</reference>
<sequence length="372" mass="41444">MTLFVLYPGRRVRPLFFATLALLAACRSNHAVTDTPAATAAPRATFRNPLLPSGADPWVVQHNGWYYVTHTTGSNIRLYRTRTMSTLSQAEYKTIWTPPATGDHAKELWAPEVHFANGRWYCYYAADDGNNHHHRMWVLENTSDDPFTGTWTDQGKVGLADDRWAIDGTLLQHRGKLYFAWSGWEGDRNISQDIYITRMRDPLTPEGPRVRISRPEQPWEVHGFAAGNTPTVNEGPQFLTHGNKVHIVYSASGCWTDHYALGLLTADANADLLDPASWKKTREPVFSTDADAQAFGPGHCSFFTSPDGKEHWLFYHANPGAGQGCGGRRSARIQPFTWAGDIPVFGKPAALSIPLAKPSGEQSNQRAQRAKK</sequence>
<accession>A0AAP2GKM5</accession>
<dbReference type="EMBL" id="JAHESC010000037">
    <property type="protein sequence ID" value="MBT1689198.1"/>
    <property type="molecule type" value="Genomic_DNA"/>
</dbReference>
<comment type="caution">
    <text evidence="9">The sequence shown here is derived from an EMBL/GenBank/DDBJ whole genome shotgun (WGS) entry which is preliminary data.</text>
</comment>
<dbReference type="InterPro" id="IPR016828">
    <property type="entry name" value="Alpha-L-arabinofuranosidase"/>
</dbReference>
<evidence type="ECO:0000256" key="6">
    <source>
        <dbReference type="PIRSR" id="PIRSR606710-2"/>
    </source>
</evidence>
<dbReference type="Proteomes" id="UP001319180">
    <property type="component" value="Unassembled WGS sequence"/>
</dbReference>
<proteinExistence type="inferred from homology"/>
<evidence type="ECO:0000256" key="1">
    <source>
        <dbReference type="ARBA" id="ARBA00009865"/>
    </source>
</evidence>
<dbReference type="GO" id="GO:0005975">
    <property type="term" value="P:carbohydrate metabolic process"/>
    <property type="evidence" value="ECO:0007669"/>
    <property type="project" value="InterPro"/>
</dbReference>
<comment type="similarity">
    <text evidence="1 7">Belongs to the glycosyl hydrolase 43 family.</text>
</comment>
<dbReference type="Pfam" id="PF04616">
    <property type="entry name" value="Glyco_hydro_43"/>
    <property type="match status" value="1"/>
</dbReference>
<evidence type="ECO:0000256" key="7">
    <source>
        <dbReference type="RuleBase" id="RU361187"/>
    </source>
</evidence>
<dbReference type="GO" id="GO:0004553">
    <property type="term" value="F:hydrolase activity, hydrolyzing O-glycosyl compounds"/>
    <property type="evidence" value="ECO:0007669"/>
    <property type="project" value="InterPro"/>
</dbReference>
<dbReference type="PANTHER" id="PTHR43817:SF1">
    <property type="entry name" value="HYDROLASE, FAMILY 43, PUTATIVE (AFU_ORTHOLOGUE AFUA_3G01660)-RELATED"/>
    <property type="match status" value="1"/>
</dbReference>
<dbReference type="InterPro" id="IPR006710">
    <property type="entry name" value="Glyco_hydro_43"/>
</dbReference>
<keyword evidence="10" id="KW-1185">Reference proteome</keyword>
<name>A0AAP2GKM5_9BACT</name>
<dbReference type="PIRSF" id="PIRSF025414">
    <property type="entry name" value="Alpha-L-arabinofuranosidase"/>
    <property type="match status" value="1"/>
</dbReference>
<feature type="site" description="Important for catalytic activity, responsible for pKa modulation of the active site Glu and correct orientation of both the proton donor and substrate" evidence="6">
    <location>
        <position position="167"/>
    </location>
</feature>
<organism evidence="9 10">
    <name type="scientific">Dawidia soli</name>
    <dbReference type="NCBI Taxonomy" id="2782352"/>
    <lineage>
        <taxon>Bacteria</taxon>
        <taxon>Pseudomonadati</taxon>
        <taxon>Bacteroidota</taxon>
        <taxon>Cytophagia</taxon>
        <taxon>Cytophagales</taxon>
        <taxon>Chryseotaleaceae</taxon>
        <taxon>Dawidia</taxon>
    </lineage>
</organism>
<dbReference type="InterPro" id="IPR023296">
    <property type="entry name" value="Glyco_hydro_beta-prop_sf"/>
</dbReference>
<feature type="active site" description="Proton acceptor" evidence="5">
    <location>
        <position position="56"/>
    </location>
</feature>
<feature type="chain" id="PRO_5042995424" evidence="8">
    <location>
        <begin position="32"/>
        <end position="372"/>
    </location>
</feature>
<keyword evidence="3 7" id="KW-0378">Hydrolase</keyword>
<evidence type="ECO:0000256" key="2">
    <source>
        <dbReference type="ARBA" id="ARBA00022729"/>
    </source>
</evidence>
<dbReference type="Gene3D" id="2.115.10.20">
    <property type="entry name" value="Glycosyl hydrolase domain, family 43"/>
    <property type="match status" value="1"/>
</dbReference>
<evidence type="ECO:0000313" key="10">
    <source>
        <dbReference type="Proteomes" id="UP001319180"/>
    </source>
</evidence>
<dbReference type="RefSeq" id="WP_254092422.1">
    <property type="nucleotide sequence ID" value="NZ_JAHESC010000037.1"/>
</dbReference>
<feature type="signal peptide" evidence="8">
    <location>
        <begin position="1"/>
        <end position="31"/>
    </location>
</feature>
<keyword evidence="4 7" id="KW-0326">Glycosidase</keyword>
<dbReference type="SUPFAM" id="SSF75005">
    <property type="entry name" value="Arabinanase/levansucrase/invertase"/>
    <property type="match status" value="1"/>
</dbReference>